<dbReference type="InterPro" id="IPR036047">
    <property type="entry name" value="F-box-like_dom_sf"/>
</dbReference>
<dbReference type="Proteomes" id="UP001521785">
    <property type="component" value="Unassembled WGS sequence"/>
</dbReference>
<evidence type="ECO:0000259" key="2">
    <source>
        <dbReference type="PROSITE" id="PS50181"/>
    </source>
</evidence>
<dbReference type="EMBL" id="JAKJXO020000007">
    <property type="protein sequence ID" value="KAL1602680.1"/>
    <property type="molecule type" value="Genomic_DNA"/>
</dbReference>
<feature type="region of interest" description="Disordered" evidence="1">
    <location>
        <begin position="45"/>
        <end position="116"/>
    </location>
</feature>
<name>A0ABR3RE18_9PLEO</name>
<evidence type="ECO:0000313" key="4">
    <source>
        <dbReference type="Proteomes" id="UP001521785"/>
    </source>
</evidence>
<dbReference type="InterPro" id="IPR001810">
    <property type="entry name" value="F-box_dom"/>
</dbReference>
<sequence>MGYSEVLCRLCGVTFNIGRRRLRSEPAWMGWQCTGDAKLVGCQLGDGRKPEECVDDVPPGEEEEEQLIGEAPEDDNEREDVDTTERHALNADIEKMLDDEEDDDYHYKEPDKEPLEFESDDEMAIEEDDDHMDVDSSVEDDTYTLFNAADLSLYTTDLEKGGPPPKHKCFRGAGYSGKLITAEEMKGCNTAQCLLTKAHLGIHEAAPDDQDFERGGQFCLSGLCGHVRSRDCGGEEFVPPRHGISDAIVDSWDLSDRDTAVPFHTACFDIFSRLSRKQFGYVNFEALGNWMFDSNEDVDLASSDRNVRESSEQWWAHRDGCEYLAANPLLIPRLGPILKAAIAEDDGFDPQNGAFDVPVLEGNGDVFSSLPLELRLQTLSYLASSDIAHLRLASRTFRQLPILLWRDLLLREMPYLWEVWSDDLPFIWATTTWEDAVHHEQTEGEWRAWLYERREIIKSDLPEILDAWEADVQRLLSQRVNDFLAKGRVDAMEKMVTRLPASRTNWYEVYVGITRNWKDLKGLQNRRRIWKDIGAIVEKLNKYAEAA</sequence>
<feature type="compositionally biased region" description="Acidic residues" evidence="1">
    <location>
        <begin position="53"/>
        <end position="80"/>
    </location>
</feature>
<protein>
    <recommendedName>
        <fullName evidence="2">F-box domain-containing protein</fullName>
    </recommendedName>
</protein>
<reference evidence="3 4" key="1">
    <citation type="submission" date="2024-02" db="EMBL/GenBank/DDBJ databases">
        <title>De novo assembly and annotation of 12 fungi associated with fruit tree decline syndrome in Ontario, Canada.</title>
        <authorList>
            <person name="Sulman M."/>
            <person name="Ellouze W."/>
            <person name="Ilyukhin E."/>
        </authorList>
    </citation>
    <scope>NUCLEOTIDE SEQUENCE [LARGE SCALE GENOMIC DNA]</scope>
    <source>
        <strain evidence="3 4">M42-189</strain>
    </source>
</reference>
<dbReference type="SUPFAM" id="SSF81383">
    <property type="entry name" value="F-box domain"/>
    <property type="match status" value="1"/>
</dbReference>
<organism evidence="3 4">
    <name type="scientific">Paraconiothyrium brasiliense</name>
    <dbReference type="NCBI Taxonomy" id="300254"/>
    <lineage>
        <taxon>Eukaryota</taxon>
        <taxon>Fungi</taxon>
        <taxon>Dikarya</taxon>
        <taxon>Ascomycota</taxon>
        <taxon>Pezizomycotina</taxon>
        <taxon>Dothideomycetes</taxon>
        <taxon>Pleosporomycetidae</taxon>
        <taxon>Pleosporales</taxon>
        <taxon>Massarineae</taxon>
        <taxon>Didymosphaeriaceae</taxon>
        <taxon>Paraconiothyrium</taxon>
    </lineage>
</organism>
<proteinExistence type="predicted"/>
<feature type="compositionally biased region" description="Basic and acidic residues" evidence="1">
    <location>
        <begin position="81"/>
        <end position="96"/>
    </location>
</feature>
<accession>A0ABR3RE18</accession>
<dbReference type="Pfam" id="PF00646">
    <property type="entry name" value="F-box"/>
    <property type="match status" value="1"/>
</dbReference>
<keyword evidence="4" id="KW-1185">Reference proteome</keyword>
<gene>
    <name evidence="3" type="ORF">SLS60_006098</name>
</gene>
<evidence type="ECO:0000256" key="1">
    <source>
        <dbReference type="SAM" id="MobiDB-lite"/>
    </source>
</evidence>
<feature type="domain" description="F-box" evidence="2">
    <location>
        <begin position="364"/>
        <end position="408"/>
    </location>
</feature>
<feature type="compositionally biased region" description="Basic and acidic residues" evidence="1">
    <location>
        <begin position="105"/>
        <end position="115"/>
    </location>
</feature>
<dbReference type="PROSITE" id="PS50181">
    <property type="entry name" value="FBOX"/>
    <property type="match status" value="1"/>
</dbReference>
<evidence type="ECO:0000313" key="3">
    <source>
        <dbReference type="EMBL" id="KAL1602680.1"/>
    </source>
</evidence>
<comment type="caution">
    <text evidence="3">The sequence shown here is derived from an EMBL/GenBank/DDBJ whole genome shotgun (WGS) entry which is preliminary data.</text>
</comment>